<reference evidence="2" key="2">
    <citation type="submission" date="2017-05" db="EMBL/GenBank/DDBJ databases">
        <authorList>
            <consortium name="The Broad Institute Genomics Platform"/>
            <consortium name="The Broad Institute Genomic Center for Infectious Diseases"/>
            <person name="Earl A."/>
            <person name="Manson A."/>
            <person name="Schwartman J."/>
            <person name="Gilmore M."/>
            <person name="Abouelleil A."/>
            <person name="Cao P."/>
            <person name="Chapman S."/>
            <person name="Cusick C."/>
            <person name="Shea T."/>
            <person name="Young S."/>
            <person name="Neafsey D."/>
            <person name="Nusbaum C."/>
            <person name="Birren B."/>
        </authorList>
    </citation>
    <scope>NUCLEOTIDE SEQUENCE</scope>
    <source>
        <strain evidence="2">9E7_DIV0242</strain>
    </source>
</reference>
<dbReference type="SUPFAM" id="SSF54909">
    <property type="entry name" value="Dimeric alpha+beta barrel"/>
    <property type="match status" value="1"/>
</dbReference>
<sequence length="99" mass="11451">MSKAIWFITYKLKENVSIEEFLLASKRCNDEVLSKQKGFISWKVLRDGDNWVDLVEWETAEDAKNGETAGGKNPAAREFYSFIDMKTCKLQPFSVEESY</sequence>
<evidence type="ECO:0000313" key="3">
    <source>
        <dbReference type="Proteomes" id="UP000195141"/>
    </source>
</evidence>
<dbReference type="EMBL" id="NGMM01000002">
    <property type="protein sequence ID" value="OTP17629.1"/>
    <property type="molecule type" value="Genomic_DNA"/>
</dbReference>
<evidence type="ECO:0000313" key="2">
    <source>
        <dbReference type="EMBL" id="WYJ91239.1"/>
    </source>
</evidence>
<dbReference type="RefSeq" id="WP_086348826.1">
    <property type="nucleotide sequence ID" value="NZ_CP147247.1"/>
</dbReference>
<protein>
    <recommendedName>
        <fullName evidence="4">ABM domain-containing protein</fullName>
    </recommendedName>
</protein>
<gene>
    <name evidence="1" type="ORF">A5888_001767</name>
    <name evidence="2" type="ORF">A5888_003007</name>
</gene>
<proteinExistence type="predicted"/>
<dbReference type="InterPro" id="IPR011008">
    <property type="entry name" value="Dimeric_a/b-barrel"/>
</dbReference>
<name>A0A242K978_9ENTE</name>
<reference evidence="2" key="3">
    <citation type="submission" date="2024-03" db="EMBL/GenBank/DDBJ databases">
        <title>The Genome Sequence of Enterococcus sp. DIV0242b.</title>
        <authorList>
            <consortium name="The Broad Institute Genomics Platform"/>
            <consortium name="The Broad Institute Microbial Omics Core"/>
            <consortium name="The Broad Institute Genomic Center for Infectious Diseases"/>
            <person name="Earl A."/>
            <person name="Manson A."/>
            <person name="Gilmore M."/>
            <person name="Schwartman J."/>
            <person name="Shea T."/>
            <person name="Abouelleil A."/>
            <person name="Cao P."/>
            <person name="Chapman S."/>
            <person name="Cusick C."/>
            <person name="Young S."/>
            <person name="Neafsey D."/>
            <person name="Nusbaum C."/>
            <person name="Birren B."/>
        </authorList>
    </citation>
    <scope>NUCLEOTIDE SEQUENCE</scope>
    <source>
        <strain evidence="2">9E7_DIV0242</strain>
    </source>
</reference>
<accession>A0A242K978</accession>
<keyword evidence="3" id="KW-1185">Reference proteome</keyword>
<dbReference type="EMBL" id="CP147247">
    <property type="protein sequence ID" value="WYJ91239.1"/>
    <property type="molecule type" value="Genomic_DNA"/>
</dbReference>
<reference evidence="1" key="1">
    <citation type="submission" date="2017-05" db="EMBL/GenBank/DDBJ databases">
        <title>The Genome Sequence of Enterococcus sp. 9E7_DIV0242.</title>
        <authorList>
            <consortium name="The Broad Institute Genomics Platform"/>
            <consortium name="The Broad Institute Genomic Center for Infectious Diseases"/>
            <person name="Earl A."/>
            <person name="Manson A."/>
            <person name="Schwartman J."/>
            <person name="Gilmore M."/>
            <person name="Abouelleil A."/>
            <person name="Cao P."/>
            <person name="Chapman S."/>
            <person name="Cusick C."/>
            <person name="Shea T."/>
            <person name="Young S."/>
            <person name="Neafsey D."/>
            <person name="Nusbaum C."/>
            <person name="Birren B."/>
        </authorList>
    </citation>
    <scope>NUCLEOTIDE SEQUENCE [LARGE SCALE GENOMIC DNA]</scope>
    <source>
        <strain evidence="1">9E7_DIV0242</strain>
    </source>
</reference>
<dbReference type="AlphaFoldDB" id="A0A242K978"/>
<dbReference type="OrthoDB" id="1645001at2"/>
<evidence type="ECO:0008006" key="4">
    <source>
        <dbReference type="Google" id="ProtNLM"/>
    </source>
</evidence>
<dbReference type="Proteomes" id="UP000195141">
    <property type="component" value="Chromosome"/>
</dbReference>
<organism evidence="1">
    <name type="scientific">Candidatus Enterococcus clewellii</name>
    <dbReference type="NCBI Taxonomy" id="1834193"/>
    <lineage>
        <taxon>Bacteria</taxon>
        <taxon>Bacillati</taxon>
        <taxon>Bacillota</taxon>
        <taxon>Bacilli</taxon>
        <taxon>Lactobacillales</taxon>
        <taxon>Enterococcaceae</taxon>
        <taxon>Enterococcus</taxon>
    </lineage>
</organism>
<evidence type="ECO:0000313" key="1">
    <source>
        <dbReference type="EMBL" id="OTP17629.1"/>
    </source>
</evidence>